<dbReference type="Proteomes" id="UP000076078">
    <property type="component" value="Unassembled WGS sequence"/>
</dbReference>
<organism evidence="1 2">
    <name type="scientific">Tieghemostelium lacteum</name>
    <name type="common">Slime mold</name>
    <name type="synonym">Dictyostelium lacteum</name>
    <dbReference type="NCBI Taxonomy" id="361077"/>
    <lineage>
        <taxon>Eukaryota</taxon>
        <taxon>Amoebozoa</taxon>
        <taxon>Evosea</taxon>
        <taxon>Eumycetozoa</taxon>
        <taxon>Dictyostelia</taxon>
        <taxon>Dictyosteliales</taxon>
        <taxon>Raperosteliaceae</taxon>
        <taxon>Tieghemostelium</taxon>
    </lineage>
</organism>
<accession>A0A152A4R6</accession>
<evidence type="ECO:0000313" key="1">
    <source>
        <dbReference type="EMBL" id="KYR01236.1"/>
    </source>
</evidence>
<evidence type="ECO:0000313" key="2">
    <source>
        <dbReference type="Proteomes" id="UP000076078"/>
    </source>
</evidence>
<sequence length="131" mass="14950">MSTDNTQPTSFTDTDIPTLGWNNDSINKWCKVIGVAEEDIKIIGAMGLDGFCLIFKRNNLEAFLDESGVSPSSSAKIHDKFKDQGMQTKHLSLITTPFVSTNIFFYINFIKFKYLFNHNMYTRTAMYVDLK</sequence>
<keyword evidence="2" id="KW-1185">Reference proteome</keyword>
<dbReference type="EMBL" id="LODT01000011">
    <property type="protein sequence ID" value="KYR01236.1"/>
    <property type="molecule type" value="Genomic_DNA"/>
</dbReference>
<gene>
    <name evidence="1" type="ORF">DLAC_02354</name>
</gene>
<evidence type="ECO:0008006" key="3">
    <source>
        <dbReference type="Google" id="ProtNLM"/>
    </source>
</evidence>
<proteinExistence type="predicted"/>
<reference evidence="1 2" key="1">
    <citation type="submission" date="2015-12" db="EMBL/GenBank/DDBJ databases">
        <title>Dictyostelia acquired genes for synthesis and detection of signals that induce cell-type specialization by lateral gene transfer from prokaryotes.</title>
        <authorList>
            <person name="Gloeckner G."/>
            <person name="Schaap P."/>
        </authorList>
    </citation>
    <scope>NUCLEOTIDE SEQUENCE [LARGE SCALE GENOMIC DNA]</scope>
    <source>
        <strain evidence="1 2">TK</strain>
    </source>
</reference>
<comment type="caution">
    <text evidence="1">The sequence shown here is derived from an EMBL/GenBank/DDBJ whole genome shotgun (WGS) entry which is preliminary data.</text>
</comment>
<name>A0A152A4R6_TIELA</name>
<protein>
    <recommendedName>
        <fullName evidence="3">SAM domain-containing protein</fullName>
    </recommendedName>
</protein>
<dbReference type="InParanoid" id="A0A152A4R6"/>
<dbReference type="AlphaFoldDB" id="A0A152A4R6"/>